<keyword evidence="2" id="KW-1185">Reference proteome</keyword>
<name>A0AAV6HII0_9TELE</name>
<evidence type="ECO:0000313" key="2">
    <source>
        <dbReference type="Proteomes" id="UP000823561"/>
    </source>
</evidence>
<evidence type="ECO:0000313" key="1">
    <source>
        <dbReference type="EMBL" id="KAG5285277.1"/>
    </source>
</evidence>
<dbReference type="EMBL" id="JADWDJ010000001">
    <property type="protein sequence ID" value="KAG5285277.1"/>
    <property type="molecule type" value="Genomic_DNA"/>
</dbReference>
<dbReference type="Proteomes" id="UP000823561">
    <property type="component" value="Chromosome 1"/>
</dbReference>
<dbReference type="AlphaFoldDB" id="A0AAV6HII0"/>
<sequence length="103" mass="11360">MPDSCCAIGCTNRRGDKPGLCFYRIPSDKENSERRQLRIQADVQSFQEMGPGNLHSIHICAVTISSKVPNLLTHCPLIGFHLSSLTPLPPKGGRGRKTWKACN</sequence>
<proteinExistence type="predicted"/>
<comment type="caution">
    <text evidence="1">The sequence shown here is derived from an EMBL/GenBank/DDBJ whole genome shotgun (WGS) entry which is preliminary data.</text>
</comment>
<accession>A0AAV6HII0</accession>
<gene>
    <name evidence="1" type="ORF">AALO_G00001520</name>
</gene>
<reference evidence="1 2" key="1">
    <citation type="submission" date="2020-10" db="EMBL/GenBank/DDBJ databases">
        <title>Chromosome-scale genome assembly of the Allis shad, Alosa alosa.</title>
        <authorList>
            <person name="Margot Z."/>
            <person name="Christophe K."/>
            <person name="Cabau C."/>
            <person name="Louis A."/>
            <person name="Berthelot C."/>
            <person name="Parey E."/>
            <person name="Roest Crollius H."/>
            <person name="Montfort J."/>
            <person name="Robinson-Rechavi M."/>
            <person name="Bucao C."/>
            <person name="Bouchez O."/>
            <person name="Gislard M."/>
            <person name="Lluch J."/>
            <person name="Milhes M."/>
            <person name="Lampietro C."/>
            <person name="Lopez Roques C."/>
            <person name="Donnadieu C."/>
            <person name="Braasch I."/>
            <person name="Desvignes T."/>
            <person name="Postlethwait J."/>
            <person name="Bobe J."/>
            <person name="Guiguen Y."/>
        </authorList>
    </citation>
    <scope>NUCLEOTIDE SEQUENCE [LARGE SCALE GENOMIC DNA]</scope>
    <source>
        <strain evidence="1">M-15738</strain>
        <tissue evidence="1">Blood</tissue>
    </source>
</reference>
<protein>
    <submittedName>
        <fullName evidence="1">Uncharacterized protein</fullName>
    </submittedName>
</protein>
<organism evidence="1 2">
    <name type="scientific">Alosa alosa</name>
    <name type="common">allis shad</name>
    <dbReference type="NCBI Taxonomy" id="278164"/>
    <lineage>
        <taxon>Eukaryota</taxon>
        <taxon>Metazoa</taxon>
        <taxon>Chordata</taxon>
        <taxon>Craniata</taxon>
        <taxon>Vertebrata</taxon>
        <taxon>Euteleostomi</taxon>
        <taxon>Actinopterygii</taxon>
        <taxon>Neopterygii</taxon>
        <taxon>Teleostei</taxon>
        <taxon>Clupei</taxon>
        <taxon>Clupeiformes</taxon>
        <taxon>Clupeoidei</taxon>
        <taxon>Clupeidae</taxon>
        <taxon>Alosa</taxon>
    </lineage>
</organism>